<protein>
    <recommendedName>
        <fullName evidence="7">FOXP coiled-coil domain-containing protein</fullName>
    </recommendedName>
</protein>
<sequence>MGFPRFGAPLPLFLWQGLSGFGAALPLEGIARIWGTFSSEGISRVWQSRLSPFGHTVCPSDLQQLWKEVTAAQPVEDSIKQEGLDLTTNTSNSTSFSAAKVSPPISHHPLPNGQSTMHTPRRDSSSHEETPGSHPLYGHGECKWPGCETLCEDLGQFVKGRCWQSAQTSQSVRPELGEEETRQVLLALSHPWKRPRPKGDPAPWQTDGAGGLLPPPPRLSARPAPPPLLGLSKLVLWPLPRSRGWL</sequence>
<dbReference type="GO" id="GO:0001227">
    <property type="term" value="F:DNA-binding transcription repressor activity, RNA polymerase II-specific"/>
    <property type="evidence" value="ECO:0007669"/>
    <property type="project" value="TreeGrafter"/>
</dbReference>
<evidence type="ECO:0000256" key="2">
    <source>
        <dbReference type="ARBA" id="ARBA00023015"/>
    </source>
</evidence>
<keyword evidence="9" id="KW-1185">Reference proteome</keyword>
<evidence type="ECO:0000256" key="3">
    <source>
        <dbReference type="ARBA" id="ARBA00023163"/>
    </source>
</evidence>
<organism evidence="8 9">
    <name type="scientific">Ficedula albicollis</name>
    <name type="common">Collared flycatcher</name>
    <name type="synonym">Muscicapa albicollis</name>
    <dbReference type="NCBI Taxonomy" id="59894"/>
    <lineage>
        <taxon>Eukaryota</taxon>
        <taxon>Metazoa</taxon>
        <taxon>Chordata</taxon>
        <taxon>Craniata</taxon>
        <taxon>Vertebrata</taxon>
        <taxon>Euteleostomi</taxon>
        <taxon>Archelosauria</taxon>
        <taxon>Archosauria</taxon>
        <taxon>Dinosauria</taxon>
        <taxon>Saurischia</taxon>
        <taxon>Theropoda</taxon>
        <taxon>Coelurosauria</taxon>
        <taxon>Aves</taxon>
        <taxon>Neognathae</taxon>
        <taxon>Neoaves</taxon>
        <taxon>Telluraves</taxon>
        <taxon>Australaves</taxon>
        <taxon>Passeriformes</taxon>
        <taxon>Muscicapidae</taxon>
        <taxon>Ficedula</taxon>
    </lineage>
</organism>
<feature type="region of interest" description="Disordered" evidence="5">
    <location>
        <begin position="86"/>
        <end position="137"/>
    </location>
</feature>
<dbReference type="AlphaFoldDB" id="A0A803VCU6"/>
<feature type="compositionally biased region" description="Low complexity" evidence="5">
    <location>
        <begin position="87"/>
        <end position="97"/>
    </location>
</feature>
<evidence type="ECO:0000259" key="7">
    <source>
        <dbReference type="Pfam" id="PF16159"/>
    </source>
</evidence>
<reference evidence="8" key="2">
    <citation type="submission" date="2025-08" db="UniProtKB">
        <authorList>
            <consortium name="Ensembl"/>
        </authorList>
    </citation>
    <scope>IDENTIFICATION</scope>
</reference>
<feature type="compositionally biased region" description="Pro residues" evidence="5">
    <location>
        <begin position="213"/>
        <end position="224"/>
    </location>
</feature>
<evidence type="ECO:0000256" key="6">
    <source>
        <dbReference type="SAM" id="SignalP"/>
    </source>
</evidence>
<feature type="domain" description="FOXP coiled-coil" evidence="7">
    <location>
        <begin position="136"/>
        <end position="159"/>
    </location>
</feature>
<dbReference type="PANTHER" id="PTHR45796">
    <property type="entry name" value="FORKHEAD BOX P, ISOFORM C"/>
    <property type="match status" value="1"/>
</dbReference>
<dbReference type="Pfam" id="PF16159">
    <property type="entry name" value="FOXP-CC"/>
    <property type="match status" value="1"/>
</dbReference>
<dbReference type="PANTHER" id="PTHR45796:SF7">
    <property type="entry name" value="FORKHEAD BOX PROTEIN P4"/>
    <property type="match status" value="1"/>
</dbReference>
<dbReference type="Ensembl" id="ENSFALT00000029640.1">
    <property type="protein sequence ID" value="ENSFALP00000020552.1"/>
    <property type="gene ID" value="ENSFALG00000025284.1"/>
</dbReference>
<reference evidence="8" key="3">
    <citation type="submission" date="2025-09" db="UniProtKB">
        <authorList>
            <consortium name="Ensembl"/>
        </authorList>
    </citation>
    <scope>IDENTIFICATION</scope>
</reference>
<dbReference type="InterPro" id="IPR032354">
    <property type="entry name" value="FOXP-CC"/>
</dbReference>
<comment type="subcellular location">
    <subcellularLocation>
        <location evidence="1">Nucleus</location>
    </subcellularLocation>
</comment>
<proteinExistence type="predicted"/>
<evidence type="ECO:0000256" key="4">
    <source>
        <dbReference type="ARBA" id="ARBA00023242"/>
    </source>
</evidence>
<evidence type="ECO:0000313" key="8">
    <source>
        <dbReference type="Ensembl" id="ENSFALP00000020552.1"/>
    </source>
</evidence>
<feature type="chain" id="PRO_5032839841" description="FOXP coiled-coil domain-containing protein" evidence="6">
    <location>
        <begin position="25"/>
        <end position="246"/>
    </location>
</feature>
<keyword evidence="6" id="KW-0732">Signal</keyword>
<feature type="compositionally biased region" description="Basic and acidic residues" evidence="5">
    <location>
        <begin position="120"/>
        <end position="131"/>
    </location>
</feature>
<keyword evidence="3" id="KW-0804">Transcription</keyword>
<evidence type="ECO:0000313" key="9">
    <source>
        <dbReference type="Proteomes" id="UP000016665"/>
    </source>
</evidence>
<feature type="signal peptide" evidence="6">
    <location>
        <begin position="1"/>
        <end position="24"/>
    </location>
</feature>
<dbReference type="GeneTree" id="ENSGT00940000158700"/>
<feature type="region of interest" description="Disordered" evidence="5">
    <location>
        <begin position="191"/>
        <end position="224"/>
    </location>
</feature>
<keyword evidence="4" id="KW-0539">Nucleus</keyword>
<name>A0A803VCU6_FICAL</name>
<accession>A0A803VCU6</accession>
<dbReference type="GO" id="GO:0000978">
    <property type="term" value="F:RNA polymerase II cis-regulatory region sequence-specific DNA binding"/>
    <property type="evidence" value="ECO:0007669"/>
    <property type="project" value="TreeGrafter"/>
</dbReference>
<dbReference type="Proteomes" id="UP000016665">
    <property type="component" value="Chromosome 26"/>
</dbReference>
<dbReference type="InterPro" id="IPR050998">
    <property type="entry name" value="FOXP"/>
</dbReference>
<keyword evidence="2" id="KW-0805">Transcription regulation</keyword>
<evidence type="ECO:0000256" key="5">
    <source>
        <dbReference type="SAM" id="MobiDB-lite"/>
    </source>
</evidence>
<evidence type="ECO:0000256" key="1">
    <source>
        <dbReference type="ARBA" id="ARBA00004123"/>
    </source>
</evidence>
<reference evidence="8 9" key="1">
    <citation type="journal article" date="2012" name="Nature">
        <title>The genomic landscape of species divergence in Ficedula flycatchers.</title>
        <authorList>
            <person name="Ellegren H."/>
            <person name="Smeds L."/>
            <person name="Burri R."/>
            <person name="Olason P.I."/>
            <person name="Backstrom N."/>
            <person name="Kawakami T."/>
            <person name="Kunstner A."/>
            <person name="Makinen H."/>
            <person name="Nadachowska-Brzyska K."/>
            <person name="Qvarnstrom A."/>
            <person name="Uebbing S."/>
            <person name="Wolf J.B."/>
        </authorList>
    </citation>
    <scope>NUCLEOTIDE SEQUENCE [LARGE SCALE GENOMIC DNA]</scope>
</reference>
<dbReference type="GO" id="GO:0005634">
    <property type="term" value="C:nucleus"/>
    <property type="evidence" value="ECO:0007669"/>
    <property type="project" value="UniProtKB-SubCell"/>
</dbReference>